<dbReference type="EMBL" id="AP022620">
    <property type="protein sequence ID" value="BBZ77944.1"/>
    <property type="molecule type" value="Genomic_DNA"/>
</dbReference>
<name>A0A6N4WCX7_9MYCO</name>
<keyword evidence="2" id="KW-1185">Reference proteome</keyword>
<proteinExistence type="predicted"/>
<evidence type="ECO:0000313" key="1">
    <source>
        <dbReference type="EMBL" id="BBZ77944.1"/>
    </source>
</evidence>
<dbReference type="NCBIfam" id="TIGR00026">
    <property type="entry name" value="hi_GC_TIGR00026"/>
    <property type="match status" value="1"/>
</dbReference>
<reference evidence="1 2" key="1">
    <citation type="journal article" date="2019" name="Emerg. Microbes Infect.">
        <title>Comprehensive subspecies identification of 175 nontuberculous mycobacteria species based on 7547 genomic profiles.</title>
        <authorList>
            <person name="Matsumoto Y."/>
            <person name="Kinjo T."/>
            <person name="Motooka D."/>
            <person name="Nabeya D."/>
            <person name="Jung N."/>
            <person name="Uechi K."/>
            <person name="Horii T."/>
            <person name="Iida T."/>
            <person name="Fujita J."/>
            <person name="Nakamura S."/>
        </authorList>
    </citation>
    <scope>NUCLEOTIDE SEQUENCE [LARGE SCALE GENOMIC DNA]</scope>
    <source>
        <strain evidence="1 2">JCM 30275</strain>
    </source>
</reference>
<dbReference type="KEGG" id="many:MANY_32810"/>
<sequence length="140" mass="16223">MARKVQLAPDSWPRQVRDLIRLSNKYLLNPVMLRLAGTKYWYAAVIRHTGRKSGKHYATPVVADRVGDRFIVPLPYGTQVDWLRNVLTAGRARISNRGETYEVVAPEIIDATEALPLLRRDRRRTFERTGIEHFLRVRIS</sequence>
<dbReference type="Gene3D" id="2.30.110.10">
    <property type="entry name" value="Electron Transport, Fmn-binding Protein, Chain A"/>
    <property type="match status" value="1"/>
</dbReference>
<dbReference type="RefSeq" id="WP_163805179.1">
    <property type="nucleotide sequence ID" value="NZ_AP022620.1"/>
</dbReference>
<dbReference type="AlphaFoldDB" id="A0A6N4WCX7"/>
<dbReference type="InterPro" id="IPR004378">
    <property type="entry name" value="F420H2_quin_Rdtase"/>
</dbReference>
<evidence type="ECO:0000313" key="2">
    <source>
        <dbReference type="Proteomes" id="UP000467249"/>
    </source>
</evidence>
<accession>A0A6N4WCX7</accession>
<dbReference type="Proteomes" id="UP000467249">
    <property type="component" value="Chromosome"/>
</dbReference>
<dbReference type="InterPro" id="IPR012349">
    <property type="entry name" value="Split_barrel_FMN-bd"/>
</dbReference>
<dbReference type="Pfam" id="PF04075">
    <property type="entry name" value="F420H2_quin_red"/>
    <property type="match status" value="1"/>
</dbReference>
<protein>
    <recommendedName>
        <fullName evidence="3">Nitroreductase</fullName>
    </recommendedName>
</protein>
<evidence type="ECO:0008006" key="3">
    <source>
        <dbReference type="Google" id="ProtNLM"/>
    </source>
</evidence>
<gene>
    <name evidence="1" type="ORF">MANY_32810</name>
</gene>
<organism evidence="1 2">
    <name type="scientific">Mycolicibacterium anyangense</name>
    <dbReference type="NCBI Taxonomy" id="1431246"/>
    <lineage>
        <taxon>Bacteria</taxon>
        <taxon>Bacillati</taxon>
        <taxon>Actinomycetota</taxon>
        <taxon>Actinomycetes</taxon>
        <taxon>Mycobacteriales</taxon>
        <taxon>Mycobacteriaceae</taxon>
        <taxon>Mycolicibacterium</taxon>
    </lineage>
</organism>
<dbReference type="GO" id="GO:0016491">
    <property type="term" value="F:oxidoreductase activity"/>
    <property type="evidence" value="ECO:0007669"/>
    <property type="project" value="InterPro"/>
</dbReference>